<dbReference type="InterPro" id="IPR001251">
    <property type="entry name" value="CRAL-TRIO_dom"/>
</dbReference>
<organism evidence="2 3">
    <name type="scientific">Vanessa tameamea</name>
    <name type="common">Kamehameha butterfly</name>
    <dbReference type="NCBI Taxonomy" id="334116"/>
    <lineage>
        <taxon>Eukaryota</taxon>
        <taxon>Metazoa</taxon>
        <taxon>Ecdysozoa</taxon>
        <taxon>Arthropoda</taxon>
        <taxon>Hexapoda</taxon>
        <taxon>Insecta</taxon>
        <taxon>Pterygota</taxon>
        <taxon>Neoptera</taxon>
        <taxon>Endopterygota</taxon>
        <taxon>Lepidoptera</taxon>
        <taxon>Glossata</taxon>
        <taxon>Ditrysia</taxon>
        <taxon>Papilionoidea</taxon>
        <taxon>Nymphalidae</taxon>
        <taxon>Nymphalinae</taxon>
        <taxon>Vanessa</taxon>
    </lineage>
</organism>
<evidence type="ECO:0000313" key="3">
    <source>
        <dbReference type="RefSeq" id="XP_064074309.1"/>
    </source>
</evidence>
<dbReference type="RefSeq" id="XP_064074309.1">
    <property type="nucleotide sequence ID" value="XM_064218239.1"/>
</dbReference>
<name>A0ABM4ASP3_VANTA</name>
<dbReference type="PROSITE" id="PS50191">
    <property type="entry name" value="CRAL_TRIO"/>
    <property type="match status" value="1"/>
</dbReference>
<dbReference type="InterPro" id="IPR036865">
    <property type="entry name" value="CRAL-TRIO_dom_sf"/>
</dbReference>
<evidence type="ECO:0000259" key="1">
    <source>
        <dbReference type="PROSITE" id="PS50191"/>
    </source>
</evidence>
<proteinExistence type="predicted"/>
<reference evidence="3" key="1">
    <citation type="submission" date="2025-08" db="UniProtKB">
        <authorList>
            <consortium name="RefSeq"/>
        </authorList>
    </citation>
    <scope>IDENTIFICATION</scope>
    <source>
        <tissue evidence="3">Whole body</tissue>
    </source>
</reference>
<dbReference type="PANTHER" id="PTHR10174">
    <property type="entry name" value="ALPHA-TOCOPHEROL TRANSFER PROTEIN-RELATED"/>
    <property type="match status" value="1"/>
</dbReference>
<keyword evidence="2" id="KW-1185">Reference proteome</keyword>
<dbReference type="Pfam" id="PF00650">
    <property type="entry name" value="CRAL_TRIO"/>
    <property type="match status" value="1"/>
</dbReference>
<protein>
    <submittedName>
        <fullName evidence="3">Alpha-tocopherol transfer protein-like</fullName>
    </submittedName>
</protein>
<dbReference type="CDD" id="cd00170">
    <property type="entry name" value="SEC14"/>
    <property type="match status" value="1"/>
</dbReference>
<dbReference type="SUPFAM" id="SSF52087">
    <property type="entry name" value="CRAL/TRIO domain"/>
    <property type="match status" value="1"/>
</dbReference>
<dbReference type="PRINTS" id="PR00180">
    <property type="entry name" value="CRETINALDHBP"/>
</dbReference>
<accession>A0ABM4ASP3</accession>
<dbReference type="Gene3D" id="3.40.525.10">
    <property type="entry name" value="CRAL-TRIO lipid binding domain"/>
    <property type="match status" value="1"/>
</dbReference>
<gene>
    <name evidence="3" type="primary">LOC113395616</name>
</gene>
<dbReference type="Proteomes" id="UP001652626">
    <property type="component" value="Chromosome 21"/>
</dbReference>
<dbReference type="GeneID" id="113395616"/>
<sequence>METLSNNPLLKVSDAEVAMIRRDNNLDTNKIKENLDEIEEWCKKQSHLEGAVQYLNRDIMERIHILAKGSVEGTKKKIDKILTTRGLIPEIMLNKSIDEFNEFQENLIFITLPNLSPVCHSRIFVSQITNPNINNFSFLTYLRYCFMIGEYRLYFEYSMSDRFIVDLKNVNMNIIAKINPVLLKKGETLCTEAYGTKIKGIHFVNAPRYVDKIINLLKQVLKEKISSRVYVHCSYEDLQREIPKEILPKEYGGDSTSCAELAEQWKEYLKTEQARTILETSNKLISDESKRCSIKFNEEYLGMPGSFRRLNVD</sequence>
<feature type="domain" description="CRAL-TRIO" evidence="1">
    <location>
        <begin position="96"/>
        <end position="259"/>
    </location>
</feature>
<evidence type="ECO:0000313" key="2">
    <source>
        <dbReference type="Proteomes" id="UP001652626"/>
    </source>
</evidence>
<dbReference type="PANTHER" id="PTHR10174:SF222">
    <property type="entry name" value="GH10083P-RELATED"/>
    <property type="match status" value="1"/>
</dbReference>
<dbReference type="Gene3D" id="1.20.5.1200">
    <property type="entry name" value="Alpha-tocopherol transfer"/>
    <property type="match status" value="1"/>
</dbReference>